<dbReference type="PANTHER" id="PTHR11552">
    <property type="entry name" value="GLUCOSE-METHANOL-CHOLINE GMC OXIDOREDUCTASE"/>
    <property type="match status" value="1"/>
</dbReference>
<comment type="caution">
    <text evidence="9">The sequence shown here is derived from an EMBL/GenBank/DDBJ whole genome shotgun (WGS) entry which is preliminary data.</text>
</comment>
<feature type="domain" description="Glucose-methanol-choline oxidoreductase N-terminal" evidence="8">
    <location>
        <begin position="260"/>
        <end position="274"/>
    </location>
</feature>
<feature type="binding site" evidence="5">
    <location>
        <position position="89"/>
    </location>
    <ligand>
        <name>FAD</name>
        <dbReference type="ChEBI" id="CHEBI:57692"/>
    </ligand>
</feature>
<evidence type="ECO:0000256" key="4">
    <source>
        <dbReference type="ARBA" id="ARBA00022827"/>
    </source>
</evidence>
<feature type="domain" description="Glucose-methanol-choline oxidoreductase N-terminal" evidence="7">
    <location>
        <begin position="87"/>
        <end position="110"/>
    </location>
</feature>
<proteinExistence type="inferred from homology"/>
<dbReference type="Pfam" id="PF05199">
    <property type="entry name" value="GMC_oxred_C"/>
    <property type="match status" value="1"/>
</dbReference>
<dbReference type="InterPro" id="IPR036188">
    <property type="entry name" value="FAD/NAD-bd_sf"/>
</dbReference>
<gene>
    <name evidence="9" type="ORF">DFR41_103487</name>
</gene>
<dbReference type="EMBL" id="QQAV01000003">
    <property type="protein sequence ID" value="RDI26327.1"/>
    <property type="molecule type" value="Genomic_DNA"/>
</dbReference>
<dbReference type="InterPro" id="IPR012132">
    <property type="entry name" value="GMC_OxRdtase"/>
</dbReference>
<accession>A0A370FLI2</accession>
<dbReference type="OrthoDB" id="9785276at2"/>
<dbReference type="InterPro" id="IPR000172">
    <property type="entry name" value="GMC_OxRdtase_N"/>
</dbReference>
<organism evidence="9 10">
    <name type="scientific">Pseudacidovorax intermedius</name>
    <dbReference type="NCBI Taxonomy" id="433924"/>
    <lineage>
        <taxon>Bacteria</taxon>
        <taxon>Pseudomonadati</taxon>
        <taxon>Pseudomonadota</taxon>
        <taxon>Betaproteobacteria</taxon>
        <taxon>Burkholderiales</taxon>
        <taxon>Comamonadaceae</taxon>
        <taxon>Pseudacidovorax</taxon>
    </lineage>
</organism>
<dbReference type="AlphaFoldDB" id="A0A370FLI2"/>
<evidence type="ECO:0000256" key="2">
    <source>
        <dbReference type="ARBA" id="ARBA00010790"/>
    </source>
</evidence>
<reference evidence="9 10" key="1">
    <citation type="submission" date="2018-07" db="EMBL/GenBank/DDBJ databases">
        <title>Genomic Encyclopedia of Type Strains, Phase IV (KMG-IV): sequencing the most valuable type-strain genomes for metagenomic binning, comparative biology and taxonomic classification.</title>
        <authorList>
            <person name="Goeker M."/>
        </authorList>
    </citation>
    <scope>NUCLEOTIDE SEQUENCE [LARGE SCALE GENOMIC DNA]</scope>
    <source>
        <strain evidence="9 10">DSM 21352</strain>
    </source>
</reference>
<evidence type="ECO:0000256" key="3">
    <source>
        <dbReference type="ARBA" id="ARBA00022630"/>
    </source>
</evidence>
<keyword evidence="3 6" id="KW-0285">Flavoprotein</keyword>
<evidence type="ECO:0000313" key="10">
    <source>
        <dbReference type="Proteomes" id="UP000255265"/>
    </source>
</evidence>
<dbReference type="GO" id="GO:0016020">
    <property type="term" value="C:membrane"/>
    <property type="evidence" value="ECO:0007669"/>
    <property type="project" value="TreeGrafter"/>
</dbReference>
<keyword evidence="10" id="KW-1185">Reference proteome</keyword>
<protein>
    <submittedName>
        <fullName evidence="9">Choline dehydrogenase-like flavoprotein</fullName>
    </submittedName>
</protein>
<dbReference type="PANTHER" id="PTHR11552:SF147">
    <property type="entry name" value="CHOLINE DEHYDROGENASE, MITOCHONDRIAL"/>
    <property type="match status" value="1"/>
</dbReference>
<dbReference type="GO" id="GO:0019285">
    <property type="term" value="P:glycine betaine biosynthetic process from choline"/>
    <property type="evidence" value="ECO:0007669"/>
    <property type="project" value="TreeGrafter"/>
</dbReference>
<dbReference type="PROSITE" id="PS51257">
    <property type="entry name" value="PROKAR_LIPOPROTEIN"/>
    <property type="match status" value="1"/>
</dbReference>
<comment type="similarity">
    <text evidence="2 6">Belongs to the GMC oxidoreductase family.</text>
</comment>
<dbReference type="GO" id="GO:0050660">
    <property type="term" value="F:flavin adenine dinucleotide binding"/>
    <property type="evidence" value="ECO:0007669"/>
    <property type="project" value="InterPro"/>
</dbReference>
<evidence type="ECO:0000259" key="8">
    <source>
        <dbReference type="PROSITE" id="PS00624"/>
    </source>
</evidence>
<sequence>MPENNKEEHFDYVIVGGGTAGCTLAGRLSEDPRVTVALLEAGGSDASGWVTVPMGLIGTVPTRRMNWAFETEPQPGLGGRRGYQPRGRVLGGSSSINAMIYVRGHPADYDEWAALGCTGWSWQEVLPYFLRSEGNTSLPASALHATDGPLKVSDIRSPAAFNQRFLEAGVQCGYALNPDFNGERQEGVGWFQVTQDGGERWNAQRAYLTPARNRPNLRVITGAHALGLRMEGRRVTGVDVAVDGQRRSLTARAETLLCAGAFGSPQLLMLSGIGPVNELQALGIAVRHALPGVGRNLQDHLDCVLSRRWFDLELFGRTPQGLVSLFRHWGRWRRQREGCFSTNFNEAGAFLCSRPGLPRPDIGLHFSRAQVQDHGRRQMPGHGYGLHACVLRPASRGTVGLHSADPHAPPRIDPAFLSDPQDMAAMVEAYRMCRRILGAPAFADVRGIPGRAEPDPADRMGVEAYIRATADTIYHPVGTCRMGQDDQAVTDPELRVRGLDGLRVVDASVMPRLIGGNTNAPTYMLAEKAVDLIRGRAAPAAVAAPVAEPGVPTVA</sequence>
<dbReference type="PIRSF" id="PIRSF000137">
    <property type="entry name" value="Alcohol_oxidase"/>
    <property type="match status" value="1"/>
</dbReference>
<name>A0A370FLI2_9BURK</name>
<dbReference type="SUPFAM" id="SSF51905">
    <property type="entry name" value="FAD/NAD(P)-binding domain"/>
    <property type="match status" value="1"/>
</dbReference>
<dbReference type="SUPFAM" id="SSF54373">
    <property type="entry name" value="FAD-linked reductases, C-terminal domain"/>
    <property type="match status" value="1"/>
</dbReference>
<comment type="cofactor">
    <cofactor evidence="1 5">
        <name>FAD</name>
        <dbReference type="ChEBI" id="CHEBI:57692"/>
    </cofactor>
</comment>
<evidence type="ECO:0000259" key="7">
    <source>
        <dbReference type="PROSITE" id="PS00623"/>
    </source>
</evidence>
<dbReference type="GO" id="GO:0008812">
    <property type="term" value="F:choline dehydrogenase activity"/>
    <property type="evidence" value="ECO:0007669"/>
    <property type="project" value="TreeGrafter"/>
</dbReference>
<dbReference type="RefSeq" id="WP_114802840.1">
    <property type="nucleotide sequence ID" value="NZ_QQAV01000003.1"/>
</dbReference>
<evidence type="ECO:0000256" key="6">
    <source>
        <dbReference type="RuleBase" id="RU003968"/>
    </source>
</evidence>
<evidence type="ECO:0000313" key="9">
    <source>
        <dbReference type="EMBL" id="RDI26327.1"/>
    </source>
</evidence>
<dbReference type="PROSITE" id="PS00624">
    <property type="entry name" value="GMC_OXRED_2"/>
    <property type="match status" value="1"/>
</dbReference>
<dbReference type="Pfam" id="PF00732">
    <property type="entry name" value="GMC_oxred_N"/>
    <property type="match status" value="1"/>
</dbReference>
<dbReference type="Gene3D" id="3.30.560.10">
    <property type="entry name" value="Glucose Oxidase, domain 3"/>
    <property type="match status" value="1"/>
</dbReference>
<dbReference type="Proteomes" id="UP000255265">
    <property type="component" value="Unassembled WGS sequence"/>
</dbReference>
<evidence type="ECO:0000256" key="5">
    <source>
        <dbReference type="PIRSR" id="PIRSR000137-2"/>
    </source>
</evidence>
<evidence type="ECO:0000256" key="1">
    <source>
        <dbReference type="ARBA" id="ARBA00001974"/>
    </source>
</evidence>
<dbReference type="InterPro" id="IPR007867">
    <property type="entry name" value="GMC_OxRtase_C"/>
</dbReference>
<keyword evidence="4 5" id="KW-0274">FAD</keyword>
<dbReference type="PROSITE" id="PS00623">
    <property type="entry name" value="GMC_OXRED_1"/>
    <property type="match status" value="1"/>
</dbReference>
<dbReference type="Gene3D" id="3.50.50.60">
    <property type="entry name" value="FAD/NAD(P)-binding domain"/>
    <property type="match status" value="1"/>
</dbReference>